<gene>
    <name evidence="1" type="ORF">R1flu_006250</name>
</gene>
<evidence type="ECO:0000313" key="2">
    <source>
        <dbReference type="Proteomes" id="UP001605036"/>
    </source>
</evidence>
<protein>
    <submittedName>
        <fullName evidence="1">Uncharacterized protein</fullName>
    </submittedName>
</protein>
<dbReference type="EMBL" id="JBHFFA010000003">
    <property type="protein sequence ID" value="KAL2634771.1"/>
    <property type="molecule type" value="Genomic_DNA"/>
</dbReference>
<dbReference type="Proteomes" id="UP001605036">
    <property type="component" value="Unassembled WGS sequence"/>
</dbReference>
<comment type="caution">
    <text evidence="1">The sequence shown here is derived from an EMBL/GenBank/DDBJ whole genome shotgun (WGS) entry which is preliminary data.</text>
</comment>
<reference evidence="1 2" key="1">
    <citation type="submission" date="2024-09" db="EMBL/GenBank/DDBJ databases">
        <title>Chromosome-scale assembly of Riccia fluitans.</title>
        <authorList>
            <person name="Paukszto L."/>
            <person name="Sawicki J."/>
            <person name="Karawczyk K."/>
            <person name="Piernik-Szablinska J."/>
            <person name="Szczecinska M."/>
            <person name="Mazdziarz M."/>
        </authorList>
    </citation>
    <scope>NUCLEOTIDE SEQUENCE [LARGE SCALE GENOMIC DNA]</scope>
    <source>
        <strain evidence="1">Rf_01</strain>
        <tissue evidence="1">Aerial parts of the thallus</tissue>
    </source>
</reference>
<sequence length="167" mass="18575">MKWTMFDLGVGRLTSYIIQQPSKHNCSPRIQESTFHARLKHPFERGNSFLTDAFPRIRGEIPSLQLLSAEADFTIVPSKLACSMDVPHIIKGARSQQTPFNVMEGGYLPNTVALCSSSSITCTARPADLSNDHLRRQSSGRQEAFLRSLIGSRLQNFGPELEKNGRG</sequence>
<keyword evidence="2" id="KW-1185">Reference proteome</keyword>
<proteinExistence type="predicted"/>
<dbReference type="AlphaFoldDB" id="A0ABD1YVH8"/>
<accession>A0ABD1YVH8</accession>
<name>A0ABD1YVH8_9MARC</name>
<organism evidence="1 2">
    <name type="scientific">Riccia fluitans</name>
    <dbReference type="NCBI Taxonomy" id="41844"/>
    <lineage>
        <taxon>Eukaryota</taxon>
        <taxon>Viridiplantae</taxon>
        <taxon>Streptophyta</taxon>
        <taxon>Embryophyta</taxon>
        <taxon>Marchantiophyta</taxon>
        <taxon>Marchantiopsida</taxon>
        <taxon>Marchantiidae</taxon>
        <taxon>Marchantiales</taxon>
        <taxon>Ricciaceae</taxon>
        <taxon>Riccia</taxon>
    </lineage>
</organism>
<evidence type="ECO:0000313" key="1">
    <source>
        <dbReference type="EMBL" id="KAL2634771.1"/>
    </source>
</evidence>